<keyword evidence="2" id="KW-1185">Reference proteome</keyword>
<organism evidence="1 2">
    <name type="scientific">Eumeta variegata</name>
    <name type="common">Bagworm moth</name>
    <name type="synonym">Eumeta japonica</name>
    <dbReference type="NCBI Taxonomy" id="151549"/>
    <lineage>
        <taxon>Eukaryota</taxon>
        <taxon>Metazoa</taxon>
        <taxon>Ecdysozoa</taxon>
        <taxon>Arthropoda</taxon>
        <taxon>Hexapoda</taxon>
        <taxon>Insecta</taxon>
        <taxon>Pterygota</taxon>
        <taxon>Neoptera</taxon>
        <taxon>Endopterygota</taxon>
        <taxon>Lepidoptera</taxon>
        <taxon>Glossata</taxon>
        <taxon>Ditrysia</taxon>
        <taxon>Tineoidea</taxon>
        <taxon>Psychidae</taxon>
        <taxon>Oiketicinae</taxon>
        <taxon>Eumeta</taxon>
    </lineage>
</organism>
<evidence type="ECO:0000313" key="2">
    <source>
        <dbReference type="Proteomes" id="UP000299102"/>
    </source>
</evidence>
<name>A0A4C1X9P4_EUMVA</name>
<dbReference type="EMBL" id="BGZK01000773">
    <property type="protein sequence ID" value="GBP59873.1"/>
    <property type="molecule type" value="Genomic_DNA"/>
</dbReference>
<comment type="caution">
    <text evidence="1">The sequence shown here is derived from an EMBL/GenBank/DDBJ whole genome shotgun (WGS) entry which is preliminary data.</text>
</comment>
<evidence type="ECO:0000313" key="1">
    <source>
        <dbReference type="EMBL" id="GBP59873.1"/>
    </source>
</evidence>
<dbReference type="AlphaFoldDB" id="A0A4C1X9P4"/>
<dbReference type="OrthoDB" id="6931130at2759"/>
<accession>A0A4C1X9P4</accession>
<dbReference type="Proteomes" id="UP000299102">
    <property type="component" value="Unassembled WGS sequence"/>
</dbReference>
<gene>
    <name evidence="1" type="ORF">EVAR_44549_1</name>
</gene>
<sequence length="114" mass="12709">MAIVPLYCSALSLTRSAQAERDNESCFFFSESVRDDDCTSSVGGFVSLLAFHLSRLFDDFNEVRSGPRVTDADRNADRVVSLLAGRPTRRRSVRGLPFDDISSQQLSVLQLYGR</sequence>
<protein>
    <submittedName>
        <fullName evidence="1">Uncharacterized protein</fullName>
    </submittedName>
</protein>
<proteinExistence type="predicted"/>
<reference evidence="1 2" key="1">
    <citation type="journal article" date="2019" name="Commun. Biol.">
        <title>The bagworm genome reveals a unique fibroin gene that provides high tensile strength.</title>
        <authorList>
            <person name="Kono N."/>
            <person name="Nakamura H."/>
            <person name="Ohtoshi R."/>
            <person name="Tomita M."/>
            <person name="Numata K."/>
            <person name="Arakawa K."/>
        </authorList>
    </citation>
    <scope>NUCLEOTIDE SEQUENCE [LARGE SCALE GENOMIC DNA]</scope>
</reference>